<dbReference type="GO" id="GO:0016874">
    <property type="term" value="F:ligase activity"/>
    <property type="evidence" value="ECO:0007669"/>
    <property type="project" value="UniProtKB-KW"/>
</dbReference>
<feature type="compositionally biased region" description="Low complexity" evidence="1">
    <location>
        <begin position="277"/>
        <end position="286"/>
    </location>
</feature>
<accession>A0A6J4QA05</accession>
<feature type="compositionally biased region" description="Basic and acidic residues" evidence="1">
    <location>
        <begin position="89"/>
        <end position="98"/>
    </location>
</feature>
<feature type="compositionally biased region" description="Basic residues" evidence="1">
    <location>
        <begin position="24"/>
        <end position="36"/>
    </location>
</feature>
<feature type="compositionally biased region" description="Basic residues" evidence="1">
    <location>
        <begin position="57"/>
        <end position="82"/>
    </location>
</feature>
<proteinExistence type="predicted"/>
<feature type="non-terminal residue" evidence="2">
    <location>
        <position position="1"/>
    </location>
</feature>
<name>A0A6J4QA05_9ACTN</name>
<feature type="compositionally biased region" description="Gly residues" evidence="1">
    <location>
        <begin position="321"/>
        <end position="341"/>
    </location>
</feature>
<feature type="non-terminal residue" evidence="2">
    <location>
        <position position="376"/>
    </location>
</feature>
<dbReference type="AlphaFoldDB" id="A0A6J4QA05"/>
<reference evidence="2" key="1">
    <citation type="submission" date="2020-02" db="EMBL/GenBank/DDBJ databases">
        <authorList>
            <person name="Meier V. D."/>
        </authorList>
    </citation>
    <scope>NUCLEOTIDE SEQUENCE</scope>
    <source>
        <strain evidence="2">AVDCRST_MAG35</strain>
    </source>
</reference>
<feature type="region of interest" description="Disordered" evidence="1">
    <location>
        <begin position="197"/>
        <end position="376"/>
    </location>
</feature>
<keyword evidence="2" id="KW-0436">Ligase</keyword>
<gene>
    <name evidence="2" type="ORF">AVDCRST_MAG35-3068</name>
</gene>
<organism evidence="2">
    <name type="scientific">uncultured Quadrisphaera sp</name>
    <dbReference type="NCBI Taxonomy" id="904978"/>
    <lineage>
        <taxon>Bacteria</taxon>
        <taxon>Bacillati</taxon>
        <taxon>Actinomycetota</taxon>
        <taxon>Actinomycetes</taxon>
        <taxon>Kineosporiales</taxon>
        <taxon>Kineosporiaceae</taxon>
        <taxon>Quadrisphaera</taxon>
        <taxon>environmental samples</taxon>
    </lineage>
</organism>
<feature type="region of interest" description="Disordered" evidence="1">
    <location>
        <begin position="1"/>
        <end position="108"/>
    </location>
</feature>
<protein>
    <submittedName>
        <fullName evidence="2">Carboxylate-amine ligase</fullName>
    </submittedName>
</protein>
<feature type="compositionally biased region" description="Gly residues" evidence="1">
    <location>
        <begin position="351"/>
        <end position="376"/>
    </location>
</feature>
<feature type="compositionally biased region" description="Low complexity" evidence="1">
    <location>
        <begin position="246"/>
        <end position="262"/>
    </location>
</feature>
<feature type="compositionally biased region" description="Basic and acidic residues" evidence="1">
    <location>
        <begin position="1"/>
        <end position="14"/>
    </location>
</feature>
<sequence length="376" mass="37565">ERALRRVAGHDARRGVGAGAGRPAHPRPHQRGRRGDRRAARGVRGPGRPGDRGAAAQHRRGGQRRPPGGRRGRGGGRRRGRRAAPGGRPDGHRPDQRRHAPVRGVVDGAADRLPALRRADRAHPVVGAADAHLGRARARGHHLGAQGAAHPRRAAQPLPAPAGALGVVAVLGAQRHRVRLEPGAAVPAAAHGGAAVPVHHLGRAGGLRRRPAGDRGDRPGRRDPLGHPPLAAPGHPGGAGLRRGAHAPGARGADGAGALPGRRPGRAARGGRDAADDAAVARAGEQVARRPVRAGRRGDPRRQGARAAGHRRPRRPADPAGAGGGAAGVPGGAGLGGGHPAAGGELPAPAGRGGGVRGRPRGGGGVAGRGAGRAGL</sequence>
<feature type="compositionally biased region" description="Basic and acidic residues" evidence="1">
    <location>
        <begin position="211"/>
        <end position="225"/>
    </location>
</feature>
<evidence type="ECO:0000313" key="2">
    <source>
        <dbReference type="EMBL" id="CAA9437915.1"/>
    </source>
</evidence>
<feature type="compositionally biased region" description="Basic residues" evidence="1">
    <location>
        <begin position="200"/>
        <end position="210"/>
    </location>
</feature>
<evidence type="ECO:0000256" key="1">
    <source>
        <dbReference type="SAM" id="MobiDB-lite"/>
    </source>
</evidence>
<dbReference type="EMBL" id="CADCUY010000584">
    <property type="protein sequence ID" value="CAA9437915.1"/>
    <property type="molecule type" value="Genomic_DNA"/>
</dbReference>